<feature type="domain" description="ERAP1-like C-terminal" evidence="16">
    <location>
        <begin position="541"/>
        <end position="855"/>
    </location>
</feature>
<feature type="site" description="Transition state stabilizer" evidence="13">
    <location>
        <position position="401"/>
    </location>
</feature>
<keyword evidence="19" id="KW-1185">Reference proteome</keyword>
<dbReference type="MEROPS" id="M01.010"/>
<evidence type="ECO:0000256" key="5">
    <source>
        <dbReference type="ARBA" id="ARBA00022670"/>
    </source>
</evidence>
<evidence type="ECO:0000313" key="18">
    <source>
        <dbReference type="EMBL" id="EDV26424.1"/>
    </source>
</evidence>
<keyword evidence="6 12" id="KW-0479">Metal-binding</keyword>
<dbReference type="GO" id="GO:0008270">
    <property type="term" value="F:zinc ion binding"/>
    <property type="evidence" value="ECO:0007669"/>
    <property type="project" value="UniProtKB-UniRule"/>
</dbReference>
<feature type="active site" description="Proton acceptor" evidence="11">
    <location>
        <position position="316"/>
    </location>
</feature>
<dbReference type="InterPro" id="IPR034016">
    <property type="entry name" value="M1_APN-typ"/>
</dbReference>
<dbReference type="FunFam" id="1.10.390.10:FF:000001">
    <property type="entry name" value="Aminopeptidase"/>
    <property type="match status" value="1"/>
</dbReference>
<name>B3RRX5_TRIAD</name>
<dbReference type="OMA" id="MMEYVAI"/>
<dbReference type="Gene3D" id="1.25.50.20">
    <property type="match status" value="1"/>
</dbReference>
<evidence type="ECO:0000259" key="15">
    <source>
        <dbReference type="Pfam" id="PF01433"/>
    </source>
</evidence>
<proteinExistence type="inferred from homology"/>
<evidence type="ECO:0000256" key="8">
    <source>
        <dbReference type="ARBA" id="ARBA00022833"/>
    </source>
</evidence>
<protein>
    <recommendedName>
        <fullName evidence="14">Aminopeptidase</fullName>
        <ecNumber evidence="14">3.4.11.-</ecNumber>
    </recommendedName>
</protein>
<dbReference type="KEGG" id="tad:TRIADDRAFT_22803"/>
<evidence type="ECO:0000256" key="11">
    <source>
        <dbReference type="PIRSR" id="PIRSR634016-1"/>
    </source>
</evidence>
<dbReference type="GeneID" id="6752158"/>
<dbReference type="InterPro" id="IPR014782">
    <property type="entry name" value="Peptidase_M1_dom"/>
</dbReference>
<feature type="binding site" evidence="12">
    <location>
        <position position="338"/>
    </location>
    <ligand>
        <name>Zn(2+)</name>
        <dbReference type="ChEBI" id="CHEBI:29105"/>
        <note>catalytic</note>
    </ligand>
</feature>
<dbReference type="FunCoup" id="B3RRX5">
    <property type="interactions" value="1734"/>
</dbReference>
<evidence type="ECO:0000256" key="1">
    <source>
        <dbReference type="ARBA" id="ARBA00004496"/>
    </source>
</evidence>
<evidence type="ECO:0000256" key="10">
    <source>
        <dbReference type="ARBA" id="ARBA00052895"/>
    </source>
</evidence>
<sequence>MANIKKLPFSRLPKAVIPVHYALEIKPNLKTFKFNGRVVVDTKVNEETDEILINSADIEILRASFNSVESESKRNLCSNITYHETDETVSIKYPQKLAKGDGKLMIDYVGILNDKMKGFYRSKFTAVDGSERYVAVTQFESTDARRALPCWDEPAIKATFDVTMIVPKDKVALSNMVTASFTDYRETENISDLKVIKFAKTPIMSTYLLAFVVGDFEYVEARSADGVLVRVYAPIGKKDQGKFALDVAVKTLPFYKDYFNIPYPLPKIDLIAIADFAAGAMENWGLVTYRETALLIDPVNSSSSNKQWVAIVVGHELAHQWFGNLVTMEWWTHLWLNEGFASWIEYLCVDHCFPEWDIWTQFLVMDSARALELDSLNNSHPIEVPVGHPSEVDEIFDAISYQKGSSIIAMLHDFLGDDGFRSGLNHYLEKFKYSNAQTEDLWESLEGATQKPVNKVMSSWTRQMGYPVVSVSAKHSGQSVELEISQSKFCADGQLDSSHENYEWLIPMVIANGSNNKQPVKIILDEKSKSVTLQDVKQDDWVKINFGQFGFYRVRYTSDMLLKLVPAVANKVLSPRDRLGLQNDTFALTKAGLLNTTDYLDLLQAFSKEDNYTVWSDIIGNFGSIISLMEYANLTDGFKAVGIELLTDIVKTLGWEMKANEKHTDGLLRSLAVLHLGRFGHTETMAEAKSKFAAHLDGTKAIDPDLRSAIYKVVLSEGDETTFNALLKLIDTTDLQEEKMRVMVSLGAANGEHLLTRALEFAMSDKVRSQDKVFIIESIARSGKIGRQLTWNFMKQNWDKLNSIYQGGFLLSRLIKGCLSGFAGEEFSADIREFFSTKSVPAAERTIEQVIESIELNTKWLSRDVSSVTSWMQNKNYIPSK</sequence>
<organism evidence="18 19">
    <name type="scientific">Trichoplax adhaerens</name>
    <name type="common">Trichoplax reptans</name>
    <dbReference type="NCBI Taxonomy" id="10228"/>
    <lineage>
        <taxon>Eukaryota</taxon>
        <taxon>Metazoa</taxon>
        <taxon>Placozoa</taxon>
        <taxon>Uniplacotomia</taxon>
        <taxon>Trichoplacea</taxon>
        <taxon>Trichoplacidae</taxon>
        <taxon>Trichoplax</taxon>
    </lineage>
</organism>
<dbReference type="PANTHER" id="PTHR11533:SF174">
    <property type="entry name" value="PUROMYCIN-SENSITIVE AMINOPEPTIDASE-RELATED"/>
    <property type="match status" value="1"/>
</dbReference>
<dbReference type="AlphaFoldDB" id="B3RRX5"/>
<evidence type="ECO:0000256" key="6">
    <source>
        <dbReference type="ARBA" id="ARBA00022723"/>
    </source>
</evidence>
<comment type="similarity">
    <text evidence="2 14">Belongs to the peptidase M1 family.</text>
</comment>
<dbReference type="InterPro" id="IPR042097">
    <property type="entry name" value="Aminopeptidase_N-like_N_sf"/>
</dbReference>
<dbReference type="SUPFAM" id="SSF55486">
    <property type="entry name" value="Metalloproteases ('zincins'), catalytic domain"/>
    <property type="match status" value="1"/>
</dbReference>
<dbReference type="InterPro" id="IPR027268">
    <property type="entry name" value="Peptidase_M4/M1_CTD_sf"/>
</dbReference>
<feature type="domain" description="Aminopeptidase N-like N-terminal" evidence="17">
    <location>
        <begin position="18"/>
        <end position="208"/>
    </location>
</feature>
<evidence type="ECO:0000256" key="13">
    <source>
        <dbReference type="PIRSR" id="PIRSR634016-4"/>
    </source>
</evidence>
<dbReference type="GO" id="GO:0043171">
    <property type="term" value="P:peptide catabolic process"/>
    <property type="evidence" value="ECO:0000318"/>
    <property type="project" value="GO_Central"/>
</dbReference>
<dbReference type="PhylomeDB" id="B3RRX5"/>
<dbReference type="Pfam" id="PF17900">
    <property type="entry name" value="Peptidase_M1_N"/>
    <property type="match status" value="1"/>
</dbReference>
<evidence type="ECO:0000256" key="7">
    <source>
        <dbReference type="ARBA" id="ARBA00022801"/>
    </source>
</evidence>
<dbReference type="Gene3D" id="1.10.390.10">
    <property type="entry name" value="Neutral Protease Domain 2"/>
    <property type="match status" value="1"/>
</dbReference>
<dbReference type="GO" id="GO:0005737">
    <property type="term" value="C:cytoplasm"/>
    <property type="evidence" value="ECO:0007669"/>
    <property type="project" value="UniProtKB-SubCell"/>
</dbReference>
<dbReference type="PANTHER" id="PTHR11533">
    <property type="entry name" value="PROTEASE M1 ZINC METALLOPROTEASE"/>
    <property type="match status" value="1"/>
</dbReference>
<evidence type="ECO:0000256" key="14">
    <source>
        <dbReference type="RuleBase" id="RU364040"/>
    </source>
</evidence>
<feature type="binding site" evidence="12">
    <location>
        <position position="319"/>
    </location>
    <ligand>
        <name>Zn(2+)</name>
        <dbReference type="ChEBI" id="CHEBI:29105"/>
        <note>catalytic</note>
    </ligand>
</feature>
<dbReference type="RefSeq" id="XP_002110420.1">
    <property type="nucleotide sequence ID" value="XM_002110384.1"/>
</dbReference>
<dbReference type="InParanoid" id="B3RRX5"/>
<evidence type="ECO:0000256" key="12">
    <source>
        <dbReference type="PIRSR" id="PIRSR634016-3"/>
    </source>
</evidence>
<dbReference type="eggNOG" id="KOG1046">
    <property type="taxonomic scope" value="Eukaryota"/>
</dbReference>
<keyword evidence="8 12" id="KW-0862">Zinc</keyword>
<comment type="subcellular location">
    <subcellularLocation>
        <location evidence="1">Cytoplasm</location>
    </subcellularLocation>
</comment>
<dbReference type="Gene3D" id="2.60.40.1730">
    <property type="entry name" value="tricorn interacting facor f3 domain"/>
    <property type="match status" value="1"/>
</dbReference>
<dbReference type="PRINTS" id="PR00756">
    <property type="entry name" value="ALADIPTASE"/>
</dbReference>
<keyword evidence="3 14" id="KW-0031">Aminopeptidase</keyword>
<evidence type="ECO:0000313" key="19">
    <source>
        <dbReference type="Proteomes" id="UP000009022"/>
    </source>
</evidence>
<evidence type="ECO:0000256" key="2">
    <source>
        <dbReference type="ARBA" id="ARBA00010136"/>
    </source>
</evidence>
<keyword evidence="4" id="KW-0963">Cytoplasm</keyword>
<dbReference type="GO" id="GO:0005576">
    <property type="term" value="C:extracellular region"/>
    <property type="evidence" value="ECO:0000318"/>
    <property type="project" value="GO_Central"/>
</dbReference>
<dbReference type="FunFam" id="1.25.50.20:FF:000002">
    <property type="entry name" value="Aminopeptidase"/>
    <property type="match status" value="1"/>
</dbReference>
<dbReference type="FunFam" id="2.60.40.1910:FF:000002">
    <property type="entry name" value="Aminopeptidase"/>
    <property type="match status" value="1"/>
</dbReference>
<gene>
    <name evidence="18" type="ORF">TRIADDRAFT_22803</name>
</gene>
<dbReference type="InterPro" id="IPR045357">
    <property type="entry name" value="Aminopeptidase_N-like_N"/>
</dbReference>
<feature type="domain" description="Peptidase M1 membrane alanine aminopeptidase" evidence="15">
    <location>
        <begin position="243"/>
        <end position="460"/>
    </location>
</feature>
<reference evidence="18 19" key="1">
    <citation type="journal article" date="2008" name="Nature">
        <title>The Trichoplax genome and the nature of placozoans.</title>
        <authorList>
            <person name="Srivastava M."/>
            <person name="Begovic E."/>
            <person name="Chapman J."/>
            <person name="Putnam N.H."/>
            <person name="Hellsten U."/>
            <person name="Kawashima T."/>
            <person name="Kuo A."/>
            <person name="Mitros T."/>
            <person name="Salamov A."/>
            <person name="Carpenter M.L."/>
            <person name="Signorovitch A.Y."/>
            <person name="Moreno M.A."/>
            <person name="Kamm K."/>
            <person name="Grimwood J."/>
            <person name="Schmutz J."/>
            <person name="Shapiro H."/>
            <person name="Grigoriev I.V."/>
            <person name="Buss L.W."/>
            <person name="Schierwater B."/>
            <person name="Dellaporta S.L."/>
            <person name="Rokhsar D.S."/>
        </authorList>
    </citation>
    <scope>NUCLEOTIDE SEQUENCE [LARGE SCALE GENOMIC DNA]</scope>
    <source>
        <strain evidence="18 19">Grell-BS-1999</strain>
    </source>
</reference>
<dbReference type="Pfam" id="PF11838">
    <property type="entry name" value="ERAP1_C"/>
    <property type="match status" value="1"/>
</dbReference>
<dbReference type="InterPro" id="IPR024571">
    <property type="entry name" value="ERAP1-like_C_dom"/>
</dbReference>
<evidence type="ECO:0000259" key="16">
    <source>
        <dbReference type="Pfam" id="PF11838"/>
    </source>
</evidence>
<dbReference type="EC" id="3.4.11.-" evidence="14"/>
<dbReference type="SUPFAM" id="SSF63737">
    <property type="entry name" value="Leukotriene A4 hydrolase N-terminal domain"/>
    <property type="match status" value="1"/>
</dbReference>
<dbReference type="CDD" id="cd09601">
    <property type="entry name" value="M1_APN-Q_like"/>
    <property type="match status" value="1"/>
</dbReference>
<evidence type="ECO:0000256" key="3">
    <source>
        <dbReference type="ARBA" id="ARBA00022438"/>
    </source>
</evidence>
<keyword evidence="7 14" id="KW-0378">Hydrolase</keyword>
<dbReference type="EMBL" id="DS985243">
    <property type="protein sequence ID" value="EDV26424.1"/>
    <property type="molecule type" value="Genomic_DNA"/>
</dbReference>
<comment type="catalytic activity">
    <reaction evidence="10">
        <text>Release of an N-terminal amino acid, preferentially alanine, from a wide range of peptides, amides and arylamides.</text>
        <dbReference type="EC" id="3.4.11.14"/>
    </reaction>
</comment>
<dbReference type="InterPro" id="IPR001930">
    <property type="entry name" value="Peptidase_M1"/>
</dbReference>
<dbReference type="CTD" id="6752158"/>
<accession>B3RRX5</accession>
<dbReference type="FunFam" id="2.60.40.1730:FF:000002">
    <property type="entry name" value="Aminopeptidase"/>
    <property type="match status" value="1"/>
</dbReference>
<dbReference type="GO" id="GO:0016285">
    <property type="term" value="F:alanyl aminopeptidase activity"/>
    <property type="evidence" value="ECO:0007669"/>
    <property type="project" value="UniProtKB-EC"/>
</dbReference>
<dbReference type="Proteomes" id="UP000009022">
    <property type="component" value="Unassembled WGS sequence"/>
</dbReference>
<comment type="cofactor">
    <cofactor evidence="12 14">
        <name>Zn(2+)</name>
        <dbReference type="ChEBI" id="CHEBI:29105"/>
    </cofactor>
    <text evidence="12 14">Binds 1 zinc ion per subunit.</text>
</comment>
<dbReference type="Gene3D" id="2.60.40.1910">
    <property type="match status" value="1"/>
</dbReference>
<evidence type="ECO:0000256" key="4">
    <source>
        <dbReference type="ARBA" id="ARBA00022490"/>
    </source>
</evidence>
<dbReference type="InterPro" id="IPR050344">
    <property type="entry name" value="Peptidase_M1_aminopeptidases"/>
</dbReference>
<dbReference type="OrthoDB" id="275509at2759"/>
<feature type="binding site" evidence="12">
    <location>
        <position position="315"/>
    </location>
    <ligand>
        <name>Zn(2+)</name>
        <dbReference type="ChEBI" id="CHEBI:29105"/>
        <note>catalytic</note>
    </ligand>
</feature>
<dbReference type="GO" id="GO:0070006">
    <property type="term" value="F:metalloaminopeptidase activity"/>
    <property type="evidence" value="ECO:0000318"/>
    <property type="project" value="GO_Central"/>
</dbReference>
<evidence type="ECO:0000259" key="17">
    <source>
        <dbReference type="Pfam" id="PF17900"/>
    </source>
</evidence>
<keyword evidence="5 14" id="KW-0645">Protease</keyword>
<dbReference type="Pfam" id="PF01433">
    <property type="entry name" value="Peptidase_M1"/>
    <property type="match status" value="1"/>
</dbReference>
<dbReference type="GO" id="GO:0006508">
    <property type="term" value="P:proteolysis"/>
    <property type="evidence" value="ECO:0000318"/>
    <property type="project" value="GO_Central"/>
</dbReference>
<dbReference type="HOGENOM" id="CLU_003705_0_1_1"/>
<keyword evidence="9 14" id="KW-0482">Metalloprotease</keyword>
<evidence type="ECO:0000256" key="9">
    <source>
        <dbReference type="ARBA" id="ARBA00023049"/>
    </source>
</evidence>